<organism evidence="2">
    <name type="scientific">freshwater metagenome</name>
    <dbReference type="NCBI Taxonomy" id="449393"/>
    <lineage>
        <taxon>unclassified sequences</taxon>
        <taxon>metagenomes</taxon>
        <taxon>ecological metagenomes</taxon>
    </lineage>
</organism>
<evidence type="ECO:0000313" key="2">
    <source>
        <dbReference type="EMBL" id="KGA18707.1"/>
    </source>
</evidence>
<dbReference type="AlphaFoldDB" id="A0A094Q5M2"/>
<dbReference type="Pfam" id="PF12005">
    <property type="entry name" value="DUF3499"/>
    <property type="match status" value="1"/>
</dbReference>
<name>A0A094Q5M2_9ZZZZ</name>
<sequence length="125" mass="13380">MTSAVRTGRGCSRATCRAMATMTLTYIYADSTAVLGPLATFAEPHAYDLCEFHARKLIVPNGWSVIKEEISQSGSGPTEDDLMAIADAVREAAATIPQSSEEGSEQEQSTSHIGVRRGHLRAVPN</sequence>
<evidence type="ECO:0008006" key="3">
    <source>
        <dbReference type="Google" id="ProtNLM"/>
    </source>
</evidence>
<accession>A0A094Q5M2</accession>
<proteinExistence type="predicted"/>
<dbReference type="EMBL" id="JNSK01000021">
    <property type="protein sequence ID" value="KGA18707.1"/>
    <property type="molecule type" value="Genomic_DNA"/>
</dbReference>
<feature type="compositionally biased region" description="Basic residues" evidence="1">
    <location>
        <begin position="114"/>
        <end position="125"/>
    </location>
</feature>
<evidence type="ECO:0000256" key="1">
    <source>
        <dbReference type="SAM" id="MobiDB-lite"/>
    </source>
</evidence>
<feature type="region of interest" description="Disordered" evidence="1">
    <location>
        <begin position="93"/>
        <end position="125"/>
    </location>
</feature>
<dbReference type="InterPro" id="IPR021888">
    <property type="entry name" value="DUF3499"/>
</dbReference>
<comment type="caution">
    <text evidence="2">The sequence shown here is derived from an EMBL/GenBank/DDBJ whole genome shotgun (WGS) entry which is preliminary data.</text>
</comment>
<feature type="compositionally biased region" description="Low complexity" evidence="1">
    <location>
        <begin position="98"/>
        <end position="109"/>
    </location>
</feature>
<reference evidence="2" key="1">
    <citation type="submission" date="2014-05" db="EMBL/GenBank/DDBJ databases">
        <title>Key roles for freshwater Actinobacteria revealed by deep metagenomic sequencing.</title>
        <authorList>
            <person name="Ghai R."/>
            <person name="Mizuno C.M."/>
            <person name="Picazo A."/>
            <person name="Camacho A."/>
            <person name="Rodriguez-Valera F."/>
        </authorList>
    </citation>
    <scope>NUCLEOTIDE SEQUENCE</scope>
</reference>
<gene>
    <name evidence="2" type="ORF">GM50_7975</name>
</gene>
<protein>
    <recommendedName>
        <fullName evidence="3">DUF3499 domain-containing protein</fullName>
    </recommendedName>
</protein>